<dbReference type="Proteomes" id="UP000095725">
    <property type="component" value="Unassembled WGS sequence"/>
</dbReference>
<protein>
    <submittedName>
        <fullName evidence="1">Uncharacterized protein</fullName>
    </submittedName>
</protein>
<evidence type="ECO:0000313" key="4">
    <source>
        <dbReference type="Proteomes" id="UP000095725"/>
    </source>
</evidence>
<dbReference type="EMBL" id="CZBL01000012">
    <property type="protein sequence ID" value="CUQ37064.1"/>
    <property type="molecule type" value="Genomic_DNA"/>
</dbReference>
<dbReference type="AlphaFoldDB" id="A0A174HME4"/>
<evidence type="ECO:0000313" key="2">
    <source>
        <dbReference type="EMBL" id="CUQ37064.1"/>
    </source>
</evidence>
<organism evidence="1 3">
    <name type="scientific">Bacteroides caccae</name>
    <dbReference type="NCBI Taxonomy" id="47678"/>
    <lineage>
        <taxon>Bacteria</taxon>
        <taxon>Pseudomonadati</taxon>
        <taxon>Bacteroidota</taxon>
        <taxon>Bacteroidia</taxon>
        <taxon>Bacteroidales</taxon>
        <taxon>Bacteroidaceae</taxon>
        <taxon>Bacteroides</taxon>
    </lineage>
</organism>
<dbReference type="EMBL" id="CZAI01000001">
    <property type="protein sequence ID" value="CUO74139.1"/>
    <property type="molecule type" value="Genomic_DNA"/>
</dbReference>
<gene>
    <name evidence="1" type="ORF">ERS852494_00675</name>
    <name evidence="2" type="ORF">ERS852558_02867</name>
</gene>
<name>A0A174HME4_9BACE</name>
<dbReference type="Proteomes" id="UP000095657">
    <property type="component" value="Unassembled WGS sequence"/>
</dbReference>
<evidence type="ECO:0000313" key="1">
    <source>
        <dbReference type="EMBL" id="CUO74139.1"/>
    </source>
</evidence>
<proteinExistence type="predicted"/>
<evidence type="ECO:0000313" key="3">
    <source>
        <dbReference type="Proteomes" id="UP000095657"/>
    </source>
</evidence>
<sequence>MVLMFMQWRDNIRKAFILQKYTNVCFCNMSFLSIYVCVSFNRCFVCCLGLT</sequence>
<dbReference type="STRING" id="47678.ERS852494_00675"/>
<reference evidence="3 4" key="1">
    <citation type="submission" date="2015-09" db="EMBL/GenBank/DDBJ databases">
        <authorList>
            <consortium name="Pathogen Informatics"/>
        </authorList>
    </citation>
    <scope>NUCLEOTIDE SEQUENCE [LARGE SCALE GENOMIC DNA]</scope>
    <source>
        <strain evidence="1 3">2789STDY5834880</strain>
        <strain evidence="2 4">2789STDY5834946</strain>
    </source>
</reference>
<accession>A0A174HME4</accession>